<keyword evidence="10" id="KW-1133">Transmembrane helix</keyword>
<feature type="transmembrane region" description="Helical" evidence="10">
    <location>
        <begin position="79"/>
        <end position="102"/>
    </location>
</feature>
<keyword evidence="6 12" id="KW-0418">Kinase</keyword>
<dbReference type="GO" id="GO:0016301">
    <property type="term" value="F:kinase activity"/>
    <property type="evidence" value="ECO:0007669"/>
    <property type="project" value="UniProtKB-KW"/>
</dbReference>
<gene>
    <name evidence="12" type="ORF">Saso_04800</name>
</gene>
<evidence type="ECO:0000256" key="3">
    <source>
        <dbReference type="ARBA" id="ARBA00022553"/>
    </source>
</evidence>
<keyword evidence="10" id="KW-0812">Transmembrane</keyword>
<comment type="catalytic activity">
    <reaction evidence="1">
        <text>ATP + protein L-histidine = ADP + protein N-phospho-L-histidine.</text>
        <dbReference type="EC" id="2.7.13.3"/>
    </reaction>
</comment>
<evidence type="ECO:0000313" key="12">
    <source>
        <dbReference type="EMBL" id="GHI58830.1"/>
    </source>
</evidence>
<evidence type="ECO:0000256" key="1">
    <source>
        <dbReference type="ARBA" id="ARBA00000085"/>
    </source>
</evidence>
<keyword evidence="13" id="KW-1185">Reference proteome</keyword>
<dbReference type="EMBL" id="BNEB01000001">
    <property type="protein sequence ID" value="GHI58830.1"/>
    <property type="molecule type" value="Genomic_DNA"/>
</dbReference>
<comment type="caution">
    <text evidence="12">The sequence shown here is derived from an EMBL/GenBank/DDBJ whole genome shotgun (WGS) entry which is preliminary data.</text>
</comment>
<evidence type="ECO:0000256" key="8">
    <source>
        <dbReference type="ARBA" id="ARBA00023012"/>
    </source>
</evidence>
<feature type="transmembrane region" description="Helical" evidence="10">
    <location>
        <begin position="28"/>
        <end position="46"/>
    </location>
</feature>
<dbReference type="Pfam" id="PF07730">
    <property type="entry name" value="HisKA_3"/>
    <property type="match status" value="1"/>
</dbReference>
<keyword evidence="8" id="KW-0902">Two-component regulatory system</keyword>
<keyword evidence="5" id="KW-0547">Nucleotide-binding</keyword>
<name>A0ABQ3RST7_9ACTN</name>
<evidence type="ECO:0000256" key="2">
    <source>
        <dbReference type="ARBA" id="ARBA00012438"/>
    </source>
</evidence>
<dbReference type="Gene3D" id="1.20.5.1930">
    <property type="match status" value="1"/>
</dbReference>
<dbReference type="InterPro" id="IPR011712">
    <property type="entry name" value="Sig_transdc_His_kin_sub3_dim/P"/>
</dbReference>
<keyword evidence="10" id="KW-0472">Membrane</keyword>
<dbReference type="SUPFAM" id="SSF55874">
    <property type="entry name" value="ATPase domain of HSP90 chaperone/DNA topoisomerase II/histidine kinase"/>
    <property type="match status" value="1"/>
</dbReference>
<dbReference type="InterPro" id="IPR003594">
    <property type="entry name" value="HATPase_dom"/>
</dbReference>
<evidence type="ECO:0000256" key="9">
    <source>
        <dbReference type="SAM" id="MobiDB-lite"/>
    </source>
</evidence>
<evidence type="ECO:0000313" key="13">
    <source>
        <dbReference type="Proteomes" id="UP000649259"/>
    </source>
</evidence>
<dbReference type="Proteomes" id="UP000649259">
    <property type="component" value="Unassembled WGS sequence"/>
</dbReference>
<feature type="region of interest" description="Disordered" evidence="9">
    <location>
        <begin position="1"/>
        <end position="20"/>
    </location>
</feature>
<evidence type="ECO:0000256" key="6">
    <source>
        <dbReference type="ARBA" id="ARBA00022777"/>
    </source>
</evidence>
<feature type="domain" description="Histidine kinase/HSP90-like ATPase" evidence="11">
    <location>
        <begin position="299"/>
        <end position="393"/>
    </location>
</feature>
<dbReference type="Gene3D" id="3.30.565.10">
    <property type="entry name" value="Histidine kinase-like ATPase, C-terminal domain"/>
    <property type="match status" value="1"/>
</dbReference>
<evidence type="ECO:0000259" key="11">
    <source>
        <dbReference type="SMART" id="SM00387"/>
    </source>
</evidence>
<feature type="transmembrane region" description="Helical" evidence="10">
    <location>
        <begin position="53"/>
        <end position="73"/>
    </location>
</feature>
<proteinExistence type="predicted"/>
<feature type="transmembrane region" description="Helical" evidence="10">
    <location>
        <begin position="138"/>
        <end position="158"/>
    </location>
</feature>
<reference evidence="13" key="1">
    <citation type="submission" date="2023-07" db="EMBL/GenBank/DDBJ databases">
        <title>Whole genome shotgun sequence of Streptomyces cacaoi subsp. asoensis NBRC 13813.</title>
        <authorList>
            <person name="Komaki H."/>
            <person name="Tamura T."/>
        </authorList>
    </citation>
    <scope>NUCLEOTIDE SEQUENCE [LARGE SCALE GENOMIC DNA]</scope>
    <source>
        <strain evidence="13">NBRC 13813</strain>
    </source>
</reference>
<dbReference type="PANTHER" id="PTHR24421:SF10">
    <property type="entry name" value="NITRATE_NITRITE SENSOR PROTEIN NARQ"/>
    <property type="match status" value="1"/>
</dbReference>
<protein>
    <recommendedName>
        <fullName evidence="2">histidine kinase</fullName>
        <ecNumber evidence="2">2.7.13.3</ecNumber>
    </recommendedName>
</protein>
<keyword evidence="7" id="KW-0067">ATP-binding</keyword>
<organism evidence="12 13">
    <name type="scientific">Streptomyces asoensis</name>
    <dbReference type="NCBI Taxonomy" id="249586"/>
    <lineage>
        <taxon>Bacteria</taxon>
        <taxon>Bacillati</taxon>
        <taxon>Actinomycetota</taxon>
        <taxon>Actinomycetes</taxon>
        <taxon>Kitasatosporales</taxon>
        <taxon>Streptomycetaceae</taxon>
        <taxon>Streptomyces</taxon>
    </lineage>
</organism>
<dbReference type="EC" id="2.7.13.3" evidence="2"/>
<dbReference type="Pfam" id="PF02518">
    <property type="entry name" value="HATPase_c"/>
    <property type="match status" value="1"/>
</dbReference>
<dbReference type="CDD" id="cd16917">
    <property type="entry name" value="HATPase_UhpB-NarQ-NarX-like"/>
    <property type="match status" value="1"/>
</dbReference>
<evidence type="ECO:0000256" key="10">
    <source>
        <dbReference type="SAM" id="Phobius"/>
    </source>
</evidence>
<accession>A0ABQ3RST7</accession>
<dbReference type="InterPro" id="IPR050482">
    <property type="entry name" value="Sensor_HK_TwoCompSys"/>
</dbReference>
<dbReference type="SMART" id="SM00387">
    <property type="entry name" value="HATPase_c"/>
    <property type="match status" value="1"/>
</dbReference>
<evidence type="ECO:0000256" key="7">
    <source>
        <dbReference type="ARBA" id="ARBA00022840"/>
    </source>
</evidence>
<feature type="compositionally biased region" description="Basic and acidic residues" evidence="9">
    <location>
        <begin position="1"/>
        <end position="10"/>
    </location>
</feature>
<sequence>MDIADRRTERSTGLPSMGQVSSREGRRWAAYGRGALVALCVLAAALNDMSFEGHYLAPVATAALLCGTALLVPRLRWPVAPLLVTVATAWWGWPLLPLLAVALFDLSVDRRARVAVGCAVVALGANLLSYRATSLWTAQSYASTLLLPVLAVLVGLWLGGRRRLVRALAADVEHLRVESQLREEAARVAERSRIAAEMHDVLAHRLSLIALHTGVLATKGDMLPAPVVERLGLLRTASVEALTDLRDVLGVLRDPDATPAGAALTPVMRDVGELADEARAAGQHVELTIDGLPEQAPTTHRLAVHRVVREALTNARKHADGAPVTVRIDYRPPATLVEVTNPPGTPRTDAVGSGYGLVGLRERVTALGGHLNAGPAGAGAWRVAARISHPLGIEQNGTPT</sequence>
<keyword evidence="4" id="KW-0808">Transferase</keyword>
<feature type="compositionally biased region" description="Polar residues" evidence="9">
    <location>
        <begin position="11"/>
        <end position="20"/>
    </location>
</feature>
<dbReference type="PANTHER" id="PTHR24421">
    <property type="entry name" value="NITRATE/NITRITE SENSOR PROTEIN NARX-RELATED"/>
    <property type="match status" value="1"/>
</dbReference>
<evidence type="ECO:0000256" key="4">
    <source>
        <dbReference type="ARBA" id="ARBA00022679"/>
    </source>
</evidence>
<keyword evidence="3" id="KW-0597">Phosphoprotein</keyword>
<dbReference type="InterPro" id="IPR036890">
    <property type="entry name" value="HATPase_C_sf"/>
</dbReference>
<evidence type="ECO:0000256" key="5">
    <source>
        <dbReference type="ARBA" id="ARBA00022741"/>
    </source>
</evidence>